<dbReference type="PIRSF" id="PIRSF005962">
    <property type="entry name" value="Pept_M20D_amidohydro"/>
    <property type="match status" value="1"/>
</dbReference>
<dbReference type="Pfam" id="PF07687">
    <property type="entry name" value="M20_dimer"/>
    <property type="match status" value="1"/>
</dbReference>
<sequence>MSLDDTAGREDLLTKWGSHYIIPYNILNIYELERQNIMSAIENIEAYIEEEFQWFHRHPELSYEEVETTKRIRASLERAGIRILKLPLSTGIVAEVGEGEPVVALRADIDALPIEEQTDLPYRSENEGRMHACGHDFHTASVLGAALLLKKREMELKGRVRLFFQPAEEAPGGAKVLMEAGALRDVQAIFGLHASPLLTVGTVGISEGAVTAAVDRFVFRFIGKGTHAAHPQRGIDPIPLAAGFIQAVQTVVARNLHPFSAGLVSVTHVAAGNTWNVIPEEALVEGTTRSMDGEERALIRKRVCALAEGLAQAHGAEVVTDWYEGPPATANDVFWTSFSKRVAEACDLQVVSAPKSLGGEDFAFYQENVPGCFVLVGTGLSAAIHNPSFRVDPAALAPTAHYLAELVQSALKKVGNEICS</sequence>
<dbReference type="FunFam" id="3.30.70.360:FF:000001">
    <property type="entry name" value="N-acetyldiaminopimelate deacetylase"/>
    <property type="match status" value="1"/>
</dbReference>
<gene>
    <name evidence="4" type="ORF">SELSPUOL_00794</name>
</gene>
<dbReference type="Gene3D" id="3.40.630.10">
    <property type="entry name" value="Zn peptidases"/>
    <property type="match status" value="1"/>
</dbReference>
<dbReference type="GO" id="GO:0050118">
    <property type="term" value="F:N-acetyldiaminopimelate deacetylase activity"/>
    <property type="evidence" value="ECO:0007669"/>
    <property type="project" value="UniProtKB-ARBA"/>
</dbReference>
<evidence type="ECO:0000313" key="5">
    <source>
        <dbReference type="Proteomes" id="UP000003505"/>
    </source>
</evidence>
<keyword evidence="1 4" id="KW-0378">Hydrolase</keyword>
<dbReference type="eggNOG" id="COG1473">
    <property type="taxonomic scope" value="Bacteria"/>
</dbReference>
<dbReference type="GO" id="GO:0046872">
    <property type="term" value="F:metal ion binding"/>
    <property type="evidence" value="ECO:0007669"/>
    <property type="project" value="UniProtKB-KW"/>
</dbReference>
<feature type="binding site" evidence="2">
    <location>
        <position position="133"/>
    </location>
    <ligand>
        <name>Mn(2+)</name>
        <dbReference type="ChEBI" id="CHEBI:29035"/>
        <label>2</label>
    </ligand>
</feature>
<dbReference type="InterPro" id="IPR002933">
    <property type="entry name" value="Peptidase_M20"/>
</dbReference>
<dbReference type="AlphaFoldDB" id="C9LTY9"/>
<feature type="binding site" evidence="2">
    <location>
        <position position="193"/>
    </location>
    <ligand>
        <name>Mn(2+)</name>
        <dbReference type="ChEBI" id="CHEBI:29035"/>
        <label>2</label>
    </ligand>
</feature>
<keyword evidence="2" id="KW-0479">Metal-binding</keyword>
<dbReference type="Gene3D" id="3.30.70.360">
    <property type="match status" value="1"/>
</dbReference>
<dbReference type="Pfam" id="PF01546">
    <property type="entry name" value="Peptidase_M20"/>
    <property type="match status" value="1"/>
</dbReference>
<dbReference type="NCBIfam" id="TIGR01891">
    <property type="entry name" value="amidohydrolases"/>
    <property type="match status" value="1"/>
</dbReference>
<evidence type="ECO:0000256" key="1">
    <source>
        <dbReference type="ARBA" id="ARBA00022801"/>
    </source>
</evidence>
<dbReference type="PANTHER" id="PTHR11014:SF63">
    <property type="entry name" value="METALLOPEPTIDASE, PUTATIVE (AFU_ORTHOLOGUE AFUA_6G09600)-RELATED"/>
    <property type="match status" value="1"/>
</dbReference>
<feature type="binding site" evidence="2">
    <location>
        <position position="169"/>
    </location>
    <ligand>
        <name>Mn(2+)</name>
        <dbReference type="ChEBI" id="CHEBI:29035"/>
        <label>2</label>
    </ligand>
</feature>
<dbReference type="STRING" id="546271.Selsp_1417"/>
<dbReference type="Proteomes" id="UP000003505">
    <property type="component" value="Unassembled WGS sequence"/>
</dbReference>
<dbReference type="InterPro" id="IPR017439">
    <property type="entry name" value="Amidohydrolase"/>
</dbReference>
<dbReference type="SUPFAM" id="SSF53187">
    <property type="entry name" value="Zn-dependent exopeptidases"/>
    <property type="match status" value="1"/>
</dbReference>
<evidence type="ECO:0000259" key="3">
    <source>
        <dbReference type="Pfam" id="PF07687"/>
    </source>
</evidence>
<reference evidence="4 5" key="1">
    <citation type="submission" date="2009-09" db="EMBL/GenBank/DDBJ databases">
        <authorList>
            <person name="Weinstock G."/>
            <person name="Sodergren E."/>
            <person name="Clifton S."/>
            <person name="Fulton L."/>
            <person name="Fulton B."/>
            <person name="Courtney L."/>
            <person name="Fronick C."/>
            <person name="Harrison M."/>
            <person name="Strong C."/>
            <person name="Farmer C."/>
            <person name="Delahaunty K."/>
            <person name="Markovic C."/>
            <person name="Hall O."/>
            <person name="Minx P."/>
            <person name="Tomlinson C."/>
            <person name="Mitreva M."/>
            <person name="Nelson J."/>
            <person name="Hou S."/>
            <person name="Wollam A."/>
            <person name="Pepin K.H."/>
            <person name="Johnson M."/>
            <person name="Bhonagiri V."/>
            <person name="Nash W.E."/>
            <person name="Warren W."/>
            <person name="Chinwalla A."/>
            <person name="Mardis E.R."/>
            <person name="Wilson R.K."/>
        </authorList>
    </citation>
    <scope>NUCLEOTIDE SEQUENCE [LARGE SCALE GENOMIC DNA]</scope>
    <source>
        <strain evidence="5">ATCC 35185 / DSM 20758 / VPI D19B-28</strain>
    </source>
</reference>
<protein>
    <submittedName>
        <fullName evidence="4">Amidohydrolase</fullName>
    </submittedName>
</protein>
<accession>C9LTY9</accession>
<proteinExistence type="predicted"/>
<feature type="binding site" evidence="2">
    <location>
        <position position="385"/>
    </location>
    <ligand>
        <name>Mn(2+)</name>
        <dbReference type="ChEBI" id="CHEBI:29035"/>
        <label>2</label>
    </ligand>
</feature>
<dbReference type="EMBL" id="ACKP02000015">
    <property type="protein sequence ID" value="EEX77520.1"/>
    <property type="molecule type" value="Genomic_DNA"/>
</dbReference>
<dbReference type="GO" id="GO:0019877">
    <property type="term" value="P:diaminopimelate biosynthetic process"/>
    <property type="evidence" value="ECO:0007669"/>
    <property type="project" value="UniProtKB-ARBA"/>
</dbReference>
<keyword evidence="2" id="KW-0464">Manganese</keyword>
<evidence type="ECO:0000256" key="2">
    <source>
        <dbReference type="PIRSR" id="PIRSR005962-1"/>
    </source>
</evidence>
<name>C9LTY9_SELS3</name>
<comment type="caution">
    <text evidence="4">The sequence shown here is derived from an EMBL/GenBank/DDBJ whole genome shotgun (WGS) entry which is preliminary data.</text>
</comment>
<dbReference type="SUPFAM" id="SSF55031">
    <property type="entry name" value="Bacterial exopeptidase dimerisation domain"/>
    <property type="match status" value="1"/>
</dbReference>
<organism evidence="4 5">
    <name type="scientific">Selenomonas sputigena (strain ATCC 35185 / DSM 20758 / CCUG 44933 / VPI D19B-28)</name>
    <dbReference type="NCBI Taxonomy" id="546271"/>
    <lineage>
        <taxon>Bacteria</taxon>
        <taxon>Bacillati</taxon>
        <taxon>Bacillota</taxon>
        <taxon>Negativicutes</taxon>
        <taxon>Selenomonadales</taxon>
        <taxon>Selenomonadaceae</taxon>
        <taxon>Selenomonas</taxon>
    </lineage>
</organism>
<feature type="domain" description="Peptidase M20 dimerisation" evidence="3">
    <location>
        <begin position="218"/>
        <end position="307"/>
    </location>
</feature>
<dbReference type="PANTHER" id="PTHR11014">
    <property type="entry name" value="PEPTIDASE M20 FAMILY MEMBER"/>
    <property type="match status" value="1"/>
</dbReference>
<dbReference type="InterPro" id="IPR036264">
    <property type="entry name" value="Bact_exopeptidase_dim_dom"/>
</dbReference>
<dbReference type="InterPro" id="IPR011650">
    <property type="entry name" value="Peptidase_M20_dimer"/>
</dbReference>
<comment type="cofactor">
    <cofactor evidence="2">
        <name>Mn(2+)</name>
        <dbReference type="ChEBI" id="CHEBI:29035"/>
    </cofactor>
    <text evidence="2">The Mn(2+) ion enhances activity.</text>
</comment>
<evidence type="ECO:0000313" key="4">
    <source>
        <dbReference type="EMBL" id="EEX77520.1"/>
    </source>
</evidence>
<feature type="binding site" evidence="2">
    <location>
        <position position="135"/>
    </location>
    <ligand>
        <name>Mn(2+)</name>
        <dbReference type="ChEBI" id="CHEBI:29035"/>
        <label>2</label>
    </ligand>
</feature>